<dbReference type="GO" id="GO:0033539">
    <property type="term" value="P:fatty acid beta-oxidation using acyl-CoA dehydrogenase"/>
    <property type="evidence" value="ECO:0007669"/>
    <property type="project" value="TreeGrafter"/>
</dbReference>
<evidence type="ECO:0000259" key="8">
    <source>
        <dbReference type="Pfam" id="PF00441"/>
    </source>
</evidence>
<dbReference type="Gene3D" id="1.20.140.10">
    <property type="entry name" value="Butyryl-CoA Dehydrogenase, subunit A, domain 3"/>
    <property type="match status" value="1"/>
</dbReference>
<dbReference type="Proteomes" id="UP000263377">
    <property type="component" value="Unassembled WGS sequence"/>
</dbReference>
<dbReference type="PANTHER" id="PTHR48083">
    <property type="entry name" value="MEDIUM-CHAIN SPECIFIC ACYL-COA DEHYDROGENASE, MITOCHONDRIAL-RELATED"/>
    <property type="match status" value="1"/>
</dbReference>
<sequence length="412" mass="44737">MDFGHSARTREYIERVEAFMAAEVLPREQEYLTELRAAEDRWASVPPVIDELKAKARAAGLWNLFLPDTTHGAGLTNVEYAPLAELMGRSPIAPEIFNCNAPDTGNAEVLLHYGSDEQRTRWMEPLLRGEIRSAFCMTEPDVASCDAANMAATATVDGDTVVLNGRKWWSTGIGHPNCRFAIFMGLTDPQAPRHARHSMVLVPLDTPGVRIERMLPVYGYLDEPYGHGEVTFTDVRLPLSTVIAGPGRGFEIAQGRLGPGRIHHCMRLIGLAESALQLACERSLSRTAFGKPLANLGGNRERLARARIAINQARLQVLHAAWLLDTAGAVGAVSELSQVKAAVPAMACDVIDMAIQLHGGAGLSDDFPLAGAMAAARALRLADGPDEVHLGVVARIELRGHARDRKEQVRTP</sequence>
<dbReference type="InterPro" id="IPR009075">
    <property type="entry name" value="AcylCo_DH/oxidase_C"/>
</dbReference>
<gene>
    <name evidence="11" type="ORF">DR950_00055</name>
</gene>
<dbReference type="Pfam" id="PF02770">
    <property type="entry name" value="Acyl-CoA_dh_M"/>
    <property type="match status" value="1"/>
</dbReference>
<evidence type="ECO:0000256" key="5">
    <source>
        <dbReference type="ARBA" id="ARBA00022827"/>
    </source>
</evidence>
<feature type="domain" description="Acyl-CoA dehydrogenase/oxidase C-terminal" evidence="8">
    <location>
        <begin position="247"/>
        <end position="395"/>
    </location>
</feature>
<feature type="domain" description="Acyl-CoA oxidase/dehydrogenase middle" evidence="9">
    <location>
        <begin position="134"/>
        <end position="235"/>
    </location>
</feature>
<evidence type="ECO:0000313" key="12">
    <source>
        <dbReference type="Proteomes" id="UP000263377"/>
    </source>
</evidence>
<evidence type="ECO:0000256" key="7">
    <source>
        <dbReference type="RuleBase" id="RU362125"/>
    </source>
</evidence>
<dbReference type="AlphaFoldDB" id="A0A372ZLS0"/>
<dbReference type="InterPro" id="IPR036250">
    <property type="entry name" value="AcylCo_DH-like_C"/>
</dbReference>
<dbReference type="FunFam" id="2.40.110.10:FF:000002">
    <property type="entry name" value="Acyl-CoA dehydrogenase fadE12"/>
    <property type="match status" value="1"/>
</dbReference>
<evidence type="ECO:0000256" key="6">
    <source>
        <dbReference type="ARBA" id="ARBA00023002"/>
    </source>
</evidence>
<dbReference type="InterPro" id="IPR050741">
    <property type="entry name" value="Acyl-CoA_dehydrogenase"/>
</dbReference>
<comment type="cofactor">
    <cofactor evidence="1 7">
        <name>FAD</name>
        <dbReference type="ChEBI" id="CHEBI:57692"/>
    </cofactor>
</comment>
<dbReference type="Gene3D" id="2.40.110.10">
    <property type="entry name" value="Butyryl-CoA Dehydrogenase, subunit A, domain 2"/>
    <property type="match status" value="1"/>
</dbReference>
<evidence type="ECO:0000256" key="1">
    <source>
        <dbReference type="ARBA" id="ARBA00001974"/>
    </source>
</evidence>
<dbReference type="RefSeq" id="WP_117484776.1">
    <property type="nucleotide sequence ID" value="NZ_QVIG01000001.1"/>
</dbReference>
<dbReference type="Pfam" id="PF00441">
    <property type="entry name" value="Acyl-CoA_dh_1"/>
    <property type="match status" value="1"/>
</dbReference>
<dbReference type="GO" id="GO:0005737">
    <property type="term" value="C:cytoplasm"/>
    <property type="evidence" value="ECO:0007669"/>
    <property type="project" value="TreeGrafter"/>
</dbReference>
<dbReference type="EMBL" id="QVIG01000001">
    <property type="protein sequence ID" value="RGD56392.1"/>
    <property type="molecule type" value="Genomic_DNA"/>
</dbReference>
<evidence type="ECO:0000256" key="2">
    <source>
        <dbReference type="ARBA" id="ARBA00009347"/>
    </source>
</evidence>
<evidence type="ECO:0000259" key="10">
    <source>
        <dbReference type="Pfam" id="PF02771"/>
    </source>
</evidence>
<dbReference type="InterPro" id="IPR046373">
    <property type="entry name" value="Acyl-CoA_Oxase/DH_mid-dom_sf"/>
</dbReference>
<reference evidence="11 12" key="1">
    <citation type="submission" date="2018-08" db="EMBL/GenBank/DDBJ databases">
        <title>Diversity &amp; Physiological Properties of Lignin-Decomposing Actinobacteria from Soil.</title>
        <authorList>
            <person name="Roh S.G."/>
            <person name="Kim S.B."/>
        </authorList>
    </citation>
    <scope>NUCLEOTIDE SEQUENCE [LARGE SCALE GENOMIC DNA]</scope>
    <source>
        <strain evidence="11 12">MMS17-GH009</strain>
    </source>
</reference>
<name>A0A372ZLS0_9ACTN</name>
<dbReference type="SUPFAM" id="SSF47203">
    <property type="entry name" value="Acyl-CoA dehydrogenase C-terminal domain-like"/>
    <property type="match status" value="1"/>
</dbReference>
<comment type="similarity">
    <text evidence="2 7">Belongs to the acyl-CoA dehydrogenase family.</text>
</comment>
<keyword evidence="5 7" id="KW-0274">FAD</keyword>
<comment type="subunit">
    <text evidence="3">Homodimer.</text>
</comment>
<keyword evidence="6 7" id="KW-0560">Oxidoreductase</keyword>
<dbReference type="PANTHER" id="PTHR48083:SF13">
    <property type="entry name" value="ACYL-COA DEHYDROGENASE FAMILY MEMBER 11"/>
    <property type="match status" value="1"/>
</dbReference>
<proteinExistence type="inferred from homology"/>
<evidence type="ECO:0000259" key="9">
    <source>
        <dbReference type="Pfam" id="PF02770"/>
    </source>
</evidence>
<evidence type="ECO:0000256" key="3">
    <source>
        <dbReference type="ARBA" id="ARBA00011738"/>
    </source>
</evidence>
<evidence type="ECO:0000313" key="11">
    <source>
        <dbReference type="EMBL" id="RGD56392.1"/>
    </source>
</evidence>
<dbReference type="InterPro" id="IPR009100">
    <property type="entry name" value="AcylCoA_DH/oxidase_NM_dom_sf"/>
</dbReference>
<comment type="caution">
    <text evidence="11">The sequence shown here is derived from an EMBL/GenBank/DDBJ whole genome shotgun (WGS) entry which is preliminary data.</text>
</comment>
<dbReference type="Gene3D" id="1.10.540.10">
    <property type="entry name" value="Acyl-CoA dehydrogenase/oxidase, N-terminal domain"/>
    <property type="match status" value="1"/>
</dbReference>
<dbReference type="Pfam" id="PF02771">
    <property type="entry name" value="Acyl-CoA_dh_N"/>
    <property type="match status" value="1"/>
</dbReference>
<dbReference type="InterPro" id="IPR013786">
    <property type="entry name" value="AcylCoA_DH/ox_N"/>
</dbReference>
<protein>
    <submittedName>
        <fullName evidence="11">Acyl-CoA dehydrogenase</fullName>
    </submittedName>
</protein>
<evidence type="ECO:0000256" key="4">
    <source>
        <dbReference type="ARBA" id="ARBA00022630"/>
    </source>
</evidence>
<dbReference type="InterPro" id="IPR006091">
    <property type="entry name" value="Acyl-CoA_Oxase/DH_mid-dom"/>
</dbReference>
<feature type="domain" description="Acyl-CoA dehydrogenase/oxidase N-terminal" evidence="10">
    <location>
        <begin position="9"/>
        <end position="130"/>
    </location>
</feature>
<dbReference type="InterPro" id="IPR037069">
    <property type="entry name" value="AcylCoA_DH/ox_N_sf"/>
</dbReference>
<keyword evidence="12" id="KW-1185">Reference proteome</keyword>
<dbReference type="GO" id="GO:0003995">
    <property type="term" value="F:acyl-CoA dehydrogenase activity"/>
    <property type="evidence" value="ECO:0007669"/>
    <property type="project" value="TreeGrafter"/>
</dbReference>
<dbReference type="SUPFAM" id="SSF56645">
    <property type="entry name" value="Acyl-CoA dehydrogenase NM domain-like"/>
    <property type="match status" value="1"/>
</dbReference>
<accession>A0A372ZLS0</accession>
<keyword evidence="4 7" id="KW-0285">Flavoprotein</keyword>
<organism evidence="11 12">
    <name type="scientific">Kitasatospora xanthocidica</name>
    <dbReference type="NCBI Taxonomy" id="83382"/>
    <lineage>
        <taxon>Bacteria</taxon>
        <taxon>Bacillati</taxon>
        <taxon>Actinomycetota</taxon>
        <taxon>Actinomycetes</taxon>
        <taxon>Kitasatosporales</taxon>
        <taxon>Streptomycetaceae</taxon>
        <taxon>Kitasatospora</taxon>
    </lineage>
</organism>
<dbReference type="GO" id="GO:0050660">
    <property type="term" value="F:flavin adenine dinucleotide binding"/>
    <property type="evidence" value="ECO:0007669"/>
    <property type="project" value="InterPro"/>
</dbReference>